<dbReference type="FunFam" id="3.40.50.720:FF:000311">
    <property type="entry name" value="Ornithine cyclodeaminase"/>
    <property type="match status" value="1"/>
</dbReference>
<organism evidence="2 3">
    <name type="scientific">Lacicoccus qingdaonensis</name>
    <dbReference type="NCBI Taxonomy" id="576118"/>
    <lineage>
        <taxon>Bacteria</taxon>
        <taxon>Bacillati</taxon>
        <taxon>Bacillota</taxon>
        <taxon>Bacilli</taxon>
        <taxon>Bacillales</taxon>
        <taxon>Salinicoccaceae</taxon>
        <taxon>Lacicoccus</taxon>
    </lineage>
</organism>
<dbReference type="STRING" id="576118.SAMN05216216_1232"/>
<evidence type="ECO:0000256" key="1">
    <source>
        <dbReference type="ARBA" id="ARBA00008903"/>
    </source>
</evidence>
<dbReference type="InterPro" id="IPR023401">
    <property type="entry name" value="ODC_N"/>
</dbReference>
<evidence type="ECO:0000313" key="2">
    <source>
        <dbReference type="EMBL" id="SDL11566.1"/>
    </source>
</evidence>
<dbReference type="Pfam" id="PF02423">
    <property type="entry name" value="OCD_Mu_crystall"/>
    <property type="match status" value="1"/>
</dbReference>
<dbReference type="PIRSF" id="PIRSF001439">
    <property type="entry name" value="CryM"/>
    <property type="match status" value="1"/>
</dbReference>
<dbReference type="GO" id="GO:0019752">
    <property type="term" value="P:carboxylic acid metabolic process"/>
    <property type="evidence" value="ECO:0007669"/>
    <property type="project" value="UniProtKB-ARBA"/>
</dbReference>
<protein>
    <submittedName>
        <fullName evidence="2">Ornithine cyclodeaminase</fullName>
    </submittedName>
</protein>
<dbReference type="Proteomes" id="UP000199008">
    <property type="component" value="Unassembled WGS sequence"/>
</dbReference>
<dbReference type="Gene3D" id="3.40.50.720">
    <property type="entry name" value="NAD(P)-binding Rossmann-like Domain"/>
    <property type="match status" value="1"/>
</dbReference>
<accession>A0A1G9HFH5</accession>
<dbReference type="PANTHER" id="PTHR13812">
    <property type="entry name" value="KETIMINE REDUCTASE MU-CRYSTALLIN"/>
    <property type="match status" value="1"/>
</dbReference>
<dbReference type="InterPro" id="IPR036291">
    <property type="entry name" value="NAD(P)-bd_dom_sf"/>
</dbReference>
<evidence type="ECO:0000313" key="3">
    <source>
        <dbReference type="Proteomes" id="UP000199008"/>
    </source>
</evidence>
<keyword evidence="3" id="KW-1185">Reference proteome</keyword>
<dbReference type="EMBL" id="FNFY01000023">
    <property type="protein sequence ID" value="SDL11566.1"/>
    <property type="molecule type" value="Genomic_DNA"/>
</dbReference>
<sequence>MQILTDSDIQEVYKINHAIEDVKLVLDDFRNDRLVEAKRIVLPASDSSSMLYMPCISTAQKVSIIKTVSIFPDNADLPTTQGNILVSNLNDGKHIASLEASYLTRLRTGAMTAIATDKLARKDSKVLGVIGTGRMAFEQVLGVLEVRDINRILLFNRTRSKAETFKKDLEDFGVDTDIEVVNEVGDLVGESDILNCATQSKTPVFDGSNLKSGTHINGVGSFTPEMIEMDIETVKRADQIYLDDINGAKEEAGEIIKAVEDGVITWNDIKGTLVDIFEKDYLRNSNEDITLYKCVGAGYFDLAVANGVMKIKNLK</sequence>
<gene>
    <name evidence="2" type="ORF">SAMN05216216_1232</name>
</gene>
<dbReference type="PANTHER" id="PTHR13812:SF19">
    <property type="entry name" value="KETIMINE REDUCTASE MU-CRYSTALLIN"/>
    <property type="match status" value="1"/>
</dbReference>
<dbReference type="OrthoDB" id="9792005at2"/>
<dbReference type="AlphaFoldDB" id="A0A1G9HFH5"/>
<comment type="similarity">
    <text evidence="1">Belongs to the ornithine cyclodeaminase/mu-crystallin family.</text>
</comment>
<dbReference type="SUPFAM" id="SSF51735">
    <property type="entry name" value="NAD(P)-binding Rossmann-fold domains"/>
    <property type="match status" value="1"/>
</dbReference>
<reference evidence="3" key="1">
    <citation type="submission" date="2016-10" db="EMBL/GenBank/DDBJ databases">
        <authorList>
            <person name="Varghese N."/>
            <person name="Submissions S."/>
        </authorList>
    </citation>
    <scope>NUCLEOTIDE SEQUENCE [LARGE SCALE GENOMIC DNA]</scope>
    <source>
        <strain evidence="3">CGMCC 1.8895</strain>
    </source>
</reference>
<dbReference type="Gene3D" id="3.30.1780.10">
    <property type="entry name" value="ornithine cyclodeaminase, domain 1"/>
    <property type="match status" value="1"/>
</dbReference>
<dbReference type="GO" id="GO:0005737">
    <property type="term" value="C:cytoplasm"/>
    <property type="evidence" value="ECO:0007669"/>
    <property type="project" value="TreeGrafter"/>
</dbReference>
<dbReference type="InterPro" id="IPR003462">
    <property type="entry name" value="ODC_Mu_crystall"/>
</dbReference>
<proteinExistence type="inferred from homology"/>
<dbReference type="GO" id="GO:0016491">
    <property type="term" value="F:oxidoreductase activity"/>
    <property type="evidence" value="ECO:0007669"/>
    <property type="project" value="UniProtKB-ARBA"/>
</dbReference>
<name>A0A1G9HFH5_9BACL</name>